<proteinExistence type="predicted"/>
<evidence type="ECO:0000259" key="3">
    <source>
        <dbReference type="Pfam" id="PF16344"/>
    </source>
</evidence>
<dbReference type="Gene3D" id="3.55.50.30">
    <property type="match status" value="1"/>
</dbReference>
<feature type="transmembrane region" description="Helical" evidence="1">
    <location>
        <begin position="92"/>
        <end position="112"/>
    </location>
</feature>
<dbReference type="Pfam" id="PF16344">
    <property type="entry name" value="FecR_C"/>
    <property type="match status" value="1"/>
</dbReference>
<evidence type="ECO:0000256" key="1">
    <source>
        <dbReference type="SAM" id="Phobius"/>
    </source>
</evidence>
<dbReference type="Gene3D" id="2.60.120.1440">
    <property type="match status" value="1"/>
</dbReference>
<protein>
    <submittedName>
        <fullName evidence="4">DUF4974 domain-containing protein</fullName>
    </submittedName>
</protein>
<dbReference type="EMBL" id="CP042437">
    <property type="protein sequence ID" value="QEC76341.1"/>
    <property type="molecule type" value="Genomic_DNA"/>
</dbReference>
<dbReference type="KEGG" id="mgk:FSB76_10435"/>
<feature type="domain" description="Protein FecR C-terminal" evidence="3">
    <location>
        <begin position="286"/>
        <end position="353"/>
    </location>
</feature>
<keyword evidence="5" id="KW-1185">Reference proteome</keyword>
<keyword evidence="1" id="KW-0812">Transmembrane</keyword>
<dbReference type="GO" id="GO:0016989">
    <property type="term" value="F:sigma factor antagonist activity"/>
    <property type="evidence" value="ECO:0007669"/>
    <property type="project" value="TreeGrafter"/>
</dbReference>
<dbReference type="InterPro" id="IPR012373">
    <property type="entry name" value="Ferrdict_sens_TM"/>
</dbReference>
<keyword evidence="1" id="KW-0472">Membrane</keyword>
<dbReference type="PIRSF" id="PIRSF018266">
    <property type="entry name" value="FecR"/>
    <property type="match status" value="1"/>
</dbReference>
<keyword evidence="1" id="KW-1133">Transmembrane helix</keyword>
<dbReference type="FunFam" id="2.60.120.1440:FF:000001">
    <property type="entry name" value="Putative anti-sigma factor"/>
    <property type="match status" value="1"/>
</dbReference>
<dbReference type="RefSeq" id="WP_147053517.1">
    <property type="nucleotide sequence ID" value="NZ_CP042437.1"/>
</dbReference>
<dbReference type="InterPro" id="IPR006860">
    <property type="entry name" value="FecR"/>
</dbReference>
<dbReference type="OrthoDB" id="643766at2"/>
<dbReference type="Pfam" id="PF04773">
    <property type="entry name" value="FecR"/>
    <property type="match status" value="1"/>
</dbReference>
<dbReference type="PANTHER" id="PTHR30273">
    <property type="entry name" value="PERIPLASMIC SIGNAL SENSOR AND SIGMA FACTOR ACTIVATOR FECR-RELATED"/>
    <property type="match status" value="1"/>
</dbReference>
<evidence type="ECO:0000313" key="5">
    <source>
        <dbReference type="Proteomes" id="UP000321362"/>
    </source>
</evidence>
<dbReference type="Proteomes" id="UP000321362">
    <property type="component" value="Chromosome"/>
</dbReference>
<gene>
    <name evidence="4" type="ORF">FSB76_10435</name>
</gene>
<dbReference type="PANTHER" id="PTHR30273:SF2">
    <property type="entry name" value="PROTEIN FECR"/>
    <property type="match status" value="1"/>
</dbReference>
<reference evidence="4 5" key="1">
    <citation type="journal article" date="2013" name="J. Microbiol.">
        <title>Mucilaginibacter ginsenosidivorax sp. nov., with ginsenoside converting activity isolated from sediment.</title>
        <authorList>
            <person name="Kim J.K."/>
            <person name="Choi T.E."/>
            <person name="Liu Q.M."/>
            <person name="Park H.Y."/>
            <person name="Yi T.H."/>
            <person name="Yoon M.H."/>
            <person name="Kim S.C."/>
            <person name="Im W.T."/>
        </authorList>
    </citation>
    <scope>NUCLEOTIDE SEQUENCE [LARGE SCALE GENOMIC DNA]</scope>
    <source>
        <strain evidence="4 5">KHI28</strain>
    </source>
</reference>
<dbReference type="InterPro" id="IPR032508">
    <property type="entry name" value="FecR_C"/>
</dbReference>
<dbReference type="AlphaFoldDB" id="A0A5B8VYK0"/>
<evidence type="ECO:0000259" key="2">
    <source>
        <dbReference type="Pfam" id="PF04773"/>
    </source>
</evidence>
<organism evidence="4 5">
    <name type="scientific">Mucilaginibacter ginsenosidivorax</name>
    <dbReference type="NCBI Taxonomy" id="862126"/>
    <lineage>
        <taxon>Bacteria</taxon>
        <taxon>Pseudomonadati</taxon>
        <taxon>Bacteroidota</taxon>
        <taxon>Sphingobacteriia</taxon>
        <taxon>Sphingobacteriales</taxon>
        <taxon>Sphingobacteriaceae</taxon>
        <taxon>Mucilaginibacter</taxon>
    </lineage>
</organism>
<feature type="domain" description="FecR protein" evidence="2">
    <location>
        <begin position="130"/>
        <end position="222"/>
    </location>
</feature>
<evidence type="ECO:0000313" key="4">
    <source>
        <dbReference type="EMBL" id="QEC76341.1"/>
    </source>
</evidence>
<accession>A0A5B8VYK0</accession>
<name>A0A5B8VYK0_9SPHI</name>
<sequence length="365" mass="40934">MGKSRFIELMAKSMDGSANKEELDELELFLNQHPGYKKIQQVTDALTGTLNNDSEVLPTTINSKLDELWVKIKDSEETETEVSTTNVRPFNWRWIGAAAAVAVLALFGFLFYNRQAKQQLDVAVTKKIDVPFGKMMQVTLSDGTKVKLNAGSHFSYPSVFQAGQREVSLEGEGFFEVTKNPKRPFLVHTAGFTVKVLGTVFNVKAYRNDKTTETTLLKGKVQVELADDPEKKIILSPHEKLTINNPAQGVPNQAVKTTVAKIKYEVATLPVVSNDVYAENAWIDHKIMFANNDFEDVARQMERKYDVRIVFADEALKKEQISGVLENESLDTALNFLRQIVPLQSKIDGSTVYLSYKSKKITTTN</sequence>